<name>A0A656Z6L2_BRUAN</name>
<dbReference type="EMBL" id="LUAY01000150">
    <property type="protein sequence ID" value="KYB46284.1"/>
    <property type="molecule type" value="Genomic_DNA"/>
</dbReference>
<reference evidence="2" key="1">
    <citation type="submission" date="2016-02" db="EMBL/GenBank/DDBJ databases">
        <title>Genomic sequences of Ochrobactrum anthropi.</title>
        <authorList>
            <person name="Chudasama K.S."/>
            <person name="Thaker V.S."/>
        </authorList>
    </citation>
    <scope>NUCLEOTIDE SEQUENCE [LARGE SCALE GENOMIC DNA]</scope>
    <source>
        <strain evidence="2">SUBG007</strain>
    </source>
</reference>
<dbReference type="AlphaFoldDB" id="A0A656Z6L2"/>
<evidence type="ECO:0000256" key="1">
    <source>
        <dbReference type="SAM" id="SignalP"/>
    </source>
</evidence>
<proteinExistence type="predicted"/>
<sequence length="136" mass="14801">MSEQEEFIVKKIIIASIALLAAGALPAAAQTVNWNGSFGGASGAGSAVTGGFAFGAGSTAAGQAATTGWAEGKGTVGRAWRQDGPLRRKRRYWFGLFHFRLRRSDCGHGAVGNRVFRWQLSGHRLWHHLWWVVRQH</sequence>
<organism evidence="2">
    <name type="scientific">Brucella anthropi</name>
    <name type="common">Ochrobactrum anthropi</name>
    <dbReference type="NCBI Taxonomy" id="529"/>
    <lineage>
        <taxon>Bacteria</taxon>
        <taxon>Pseudomonadati</taxon>
        <taxon>Pseudomonadota</taxon>
        <taxon>Alphaproteobacteria</taxon>
        <taxon>Hyphomicrobiales</taxon>
        <taxon>Brucellaceae</taxon>
        <taxon>Brucella/Ochrobactrum group</taxon>
        <taxon>Brucella</taxon>
    </lineage>
</organism>
<feature type="chain" id="PRO_5024874329" evidence="1">
    <location>
        <begin position="30"/>
        <end position="136"/>
    </location>
</feature>
<comment type="caution">
    <text evidence="2">The sequence shown here is derived from an EMBL/GenBank/DDBJ whole genome shotgun (WGS) entry which is preliminary data.</text>
</comment>
<accession>A0A656Z6L2</accession>
<protein>
    <submittedName>
        <fullName evidence="2">Uncharacterized protein</fullName>
    </submittedName>
</protein>
<evidence type="ECO:0000313" key="2">
    <source>
        <dbReference type="EMBL" id="KYB46284.1"/>
    </source>
</evidence>
<feature type="signal peptide" evidence="1">
    <location>
        <begin position="1"/>
        <end position="29"/>
    </location>
</feature>
<gene>
    <name evidence="2" type="ORF">AB664_22155</name>
</gene>
<keyword evidence="1" id="KW-0732">Signal</keyword>